<dbReference type="PROSITE" id="PS51379">
    <property type="entry name" value="4FE4S_FER_2"/>
    <property type="match status" value="2"/>
</dbReference>
<keyword evidence="4" id="KW-0411">Iron-sulfur</keyword>
<dbReference type="PROSITE" id="PS00198">
    <property type="entry name" value="4FE4S_FER_1"/>
    <property type="match status" value="2"/>
</dbReference>
<dbReference type="SMR" id="A0A076LJF3"/>
<dbReference type="AlphaFoldDB" id="A0A076LJF3"/>
<feature type="domain" description="4Fe-4S ferredoxin-type" evidence="5">
    <location>
        <begin position="1"/>
        <end position="25"/>
    </location>
</feature>
<gene>
    <name evidence="6" type="ORF">JH146_0848</name>
</gene>
<reference evidence="6 7" key="1">
    <citation type="journal article" date="2015" name="Int. J. Syst. Evol. Microbiol.">
        <title>M ethanocaldococcus bathoardescens sp. nov., a hyperthermophilic methanogen isolated from a volcanically active deep-sea hydrothermal vent.</title>
        <authorList>
            <person name="Stewart L.C."/>
            <person name="Jung J.H."/>
            <person name="Kim Y.T."/>
            <person name="Kwon S.W."/>
            <person name="Park C.S."/>
            <person name="Holden J.F."/>
        </authorList>
    </citation>
    <scope>NUCLEOTIDE SEQUENCE [LARGE SCALE GENOMIC DNA]</scope>
    <source>
        <strain evidence="6 7">JH146</strain>
    </source>
</reference>
<evidence type="ECO:0000256" key="3">
    <source>
        <dbReference type="ARBA" id="ARBA00023004"/>
    </source>
</evidence>
<dbReference type="InterPro" id="IPR017900">
    <property type="entry name" value="4Fe4S_Fe_S_CS"/>
</dbReference>
<dbReference type="RefSeq" id="WP_173400818.1">
    <property type="nucleotide sequence ID" value="NZ_CP009149.1"/>
</dbReference>
<dbReference type="EMBL" id="CP009149">
    <property type="protein sequence ID" value="AIJ05694.1"/>
    <property type="molecule type" value="Genomic_DNA"/>
</dbReference>
<dbReference type="KEGG" id="mjh:JH146_0848"/>
<feature type="domain" description="4Fe-4S ferredoxin-type" evidence="5">
    <location>
        <begin position="28"/>
        <end position="56"/>
    </location>
</feature>
<evidence type="ECO:0000256" key="4">
    <source>
        <dbReference type="ARBA" id="ARBA00023014"/>
    </source>
</evidence>
<organism evidence="6 7">
    <name type="scientific">Methanocaldococcus bathoardescens</name>
    <dbReference type="NCBI Taxonomy" id="1301915"/>
    <lineage>
        <taxon>Archaea</taxon>
        <taxon>Methanobacteriati</taxon>
        <taxon>Methanobacteriota</taxon>
        <taxon>Methanomada group</taxon>
        <taxon>Methanococci</taxon>
        <taxon>Methanococcales</taxon>
        <taxon>Methanocaldococcaceae</taxon>
        <taxon>Methanocaldococcus</taxon>
    </lineage>
</organism>
<dbReference type="PANTHER" id="PTHR24960">
    <property type="entry name" value="PHOTOSYSTEM I IRON-SULFUR CENTER-RELATED"/>
    <property type="match status" value="1"/>
</dbReference>
<evidence type="ECO:0000313" key="7">
    <source>
        <dbReference type="Proteomes" id="UP000028781"/>
    </source>
</evidence>
<evidence type="ECO:0000313" key="6">
    <source>
        <dbReference type="EMBL" id="AIJ05694.1"/>
    </source>
</evidence>
<keyword evidence="2" id="KW-0479">Metal-binding</keyword>
<dbReference type="PANTHER" id="PTHR24960:SF79">
    <property type="entry name" value="PHOTOSYSTEM I IRON-SULFUR CENTER"/>
    <property type="match status" value="1"/>
</dbReference>
<dbReference type="SUPFAM" id="SSF54862">
    <property type="entry name" value="4Fe-4S ferredoxins"/>
    <property type="match status" value="1"/>
</dbReference>
<dbReference type="InterPro" id="IPR050157">
    <property type="entry name" value="PSI_iron-sulfur_center"/>
</dbReference>
<dbReference type="HOGENOM" id="CLU_139698_11_4_2"/>
<dbReference type="GO" id="GO:0051539">
    <property type="term" value="F:4 iron, 4 sulfur cluster binding"/>
    <property type="evidence" value="ECO:0007669"/>
    <property type="project" value="UniProtKB-KW"/>
</dbReference>
<evidence type="ECO:0000256" key="1">
    <source>
        <dbReference type="ARBA" id="ARBA00022485"/>
    </source>
</evidence>
<keyword evidence="7" id="KW-1185">Reference proteome</keyword>
<evidence type="ECO:0000256" key="2">
    <source>
        <dbReference type="ARBA" id="ARBA00022723"/>
    </source>
</evidence>
<sequence length="56" mass="6026">MGIKILEKCVGCGNCVVFCPKKAIKTYGVAIVDKNKCSNCGICARYCPINAIKIET</sequence>
<keyword evidence="3" id="KW-0408">Iron</keyword>
<dbReference type="GeneID" id="24891455"/>
<dbReference type="OrthoDB" id="23833at2157"/>
<name>A0A076LJF3_9EURY</name>
<dbReference type="Gene3D" id="3.30.70.20">
    <property type="match status" value="1"/>
</dbReference>
<dbReference type="GO" id="GO:0016491">
    <property type="term" value="F:oxidoreductase activity"/>
    <property type="evidence" value="ECO:0007669"/>
    <property type="project" value="UniProtKB-ARBA"/>
</dbReference>
<dbReference type="Pfam" id="PF00037">
    <property type="entry name" value="Fer4"/>
    <property type="match status" value="2"/>
</dbReference>
<dbReference type="InterPro" id="IPR017896">
    <property type="entry name" value="4Fe4S_Fe-S-bd"/>
</dbReference>
<dbReference type="GO" id="GO:0046872">
    <property type="term" value="F:metal ion binding"/>
    <property type="evidence" value="ECO:0007669"/>
    <property type="project" value="UniProtKB-KW"/>
</dbReference>
<dbReference type="STRING" id="1301915.JH146_0848"/>
<proteinExistence type="predicted"/>
<evidence type="ECO:0000259" key="5">
    <source>
        <dbReference type="PROSITE" id="PS51379"/>
    </source>
</evidence>
<protein>
    <submittedName>
        <fullName evidence="6">4Fe-4S ferredoxin</fullName>
    </submittedName>
</protein>
<dbReference type="Proteomes" id="UP000028781">
    <property type="component" value="Chromosome"/>
</dbReference>
<accession>A0A076LJF3</accession>
<keyword evidence="1" id="KW-0004">4Fe-4S</keyword>